<reference evidence="2" key="1">
    <citation type="journal article" date="2010" name="Nat. Biotechnol.">
        <title>Draft genome sequence of the oilseed species Ricinus communis.</title>
        <authorList>
            <person name="Chan A.P."/>
            <person name="Crabtree J."/>
            <person name="Zhao Q."/>
            <person name="Lorenzi H."/>
            <person name="Orvis J."/>
            <person name="Puiu D."/>
            <person name="Melake-Berhan A."/>
            <person name="Jones K.M."/>
            <person name="Redman J."/>
            <person name="Chen G."/>
            <person name="Cahoon E.B."/>
            <person name="Gedil M."/>
            <person name="Stanke M."/>
            <person name="Haas B.J."/>
            <person name="Wortman J.R."/>
            <person name="Fraser-Liggett C.M."/>
            <person name="Ravel J."/>
            <person name="Rabinowicz P.D."/>
        </authorList>
    </citation>
    <scope>NUCLEOTIDE SEQUENCE [LARGE SCALE GENOMIC DNA]</scope>
    <source>
        <strain evidence="2">cv. Hale</strain>
    </source>
</reference>
<dbReference type="AlphaFoldDB" id="B9RJA2"/>
<keyword evidence="2" id="KW-1185">Reference proteome</keyword>
<proteinExistence type="predicted"/>
<gene>
    <name evidence="1" type="ORF">RCOM_1032530</name>
</gene>
<evidence type="ECO:0000313" key="1">
    <source>
        <dbReference type="EMBL" id="EEF48404.1"/>
    </source>
</evidence>
<dbReference type="Proteomes" id="UP000008311">
    <property type="component" value="Unassembled WGS sequence"/>
</dbReference>
<dbReference type="PROSITE" id="PS51257">
    <property type="entry name" value="PROKAR_LIPOPROTEIN"/>
    <property type="match status" value="1"/>
</dbReference>
<sequence length="72" mass="8505">MGKRWRIMDLGKWDIVGSHIYLILIACQRETEAHNKLCTWYFNGYNSFKEMGKVDFAFEIDGGASKFPRTRR</sequence>
<name>B9RJA2_RICCO</name>
<dbReference type="EMBL" id="EQ973783">
    <property type="protein sequence ID" value="EEF48404.1"/>
    <property type="molecule type" value="Genomic_DNA"/>
</dbReference>
<dbReference type="InParanoid" id="B9RJA2"/>
<protein>
    <submittedName>
        <fullName evidence="1">Uncharacterized protein</fullName>
    </submittedName>
</protein>
<accession>B9RJA2</accession>
<evidence type="ECO:0000313" key="2">
    <source>
        <dbReference type="Proteomes" id="UP000008311"/>
    </source>
</evidence>
<organism evidence="1 2">
    <name type="scientific">Ricinus communis</name>
    <name type="common">Castor bean</name>
    <dbReference type="NCBI Taxonomy" id="3988"/>
    <lineage>
        <taxon>Eukaryota</taxon>
        <taxon>Viridiplantae</taxon>
        <taxon>Streptophyta</taxon>
        <taxon>Embryophyta</taxon>
        <taxon>Tracheophyta</taxon>
        <taxon>Spermatophyta</taxon>
        <taxon>Magnoliopsida</taxon>
        <taxon>eudicotyledons</taxon>
        <taxon>Gunneridae</taxon>
        <taxon>Pentapetalae</taxon>
        <taxon>rosids</taxon>
        <taxon>fabids</taxon>
        <taxon>Malpighiales</taxon>
        <taxon>Euphorbiaceae</taxon>
        <taxon>Acalyphoideae</taxon>
        <taxon>Acalypheae</taxon>
        <taxon>Ricinus</taxon>
    </lineage>
</organism>